<accession>A0ABV6HXT6</accession>
<dbReference type="InterPro" id="IPR007215">
    <property type="entry name" value="Sulphur_relay_TusB/DsrH"/>
</dbReference>
<evidence type="ECO:0000313" key="2">
    <source>
        <dbReference type="Proteomes" id="UP001589769"/>
    </source>
</evidence>
<dbReference type="InterPro" id="IPR027396">
    <property type="entry name" value="DsrEFH-like"/>
</dbReference>
<keyword evidence="2" id="KW-1185">Reference proteome</keyword>
<dbReference type="Gene3D" id="3.40.1260.10">
    <property type="entry name" value="DsrEFH-like"/>
    <property type="match status" value="1"/>
</dbReference>
<gene>
    <name evidence="1" type="ORF">ACFFHT_03995</name>
</gene>
<comment type="caution">
    <text evidence="1">The sequence shown here is derived from an EMBL/GenBank/DDBJ whole genome shotgun (WGS) entry which is preliminary data.</text>
</comment>
<dbReference type="Pfam" id="PF04077">
    <property type="entry name" value="DsrH"/>
    <property type="match status" value="1"/>
</dbReference>
<organism evidence="1 2">
    <name type="scientific">Gallibacterium melopsittaci</name>
    <dbReference type="NCBI Taxonomy" id="516063"/>
    <lineage>
        <taxon>Bacteria</taxon>
        <taxon>Pseudomonadati</taxon>
        <taxon>Pseudomonadota</taxon>
        <taxon>Gammaproteobacteria</taxon>
        <taxon>Pasteurellales</taxon>
        <taxon>Pasteurellaceae</taxon>
        <taxon>Gallibacterium</taxon>
    </lineage>
</organism>
<sequence>MLYTFSRSQYDVQQLEELLAQITEQDMILLWQDGVLLPLKYPTVFQDNHHYCVLENDVIARNLQYYFSTENTLFSLISLTALVKLTEEYFPQISL</sequence>
<dbReference type="SUPFAM" id="SSF75169">
    <property type="entry name" value="DsrEFH-like"/>
    <property type="match status" value="1"/>
</dbReference>
<dbReference type="RefSeq" id="WP_382373698.1">
    <property type="nucleotide sequence ID" value="NZ_JBHLWA010000016.1"/>
</dbReference>
<protein>
    <submittedName>
        <fullName evidence="1">DsrH/TusB family sulfur relay protein</fullName>
    </submittedName>
</protein>
<proteinExistence type="predicted"/>
<dbReference type="EMBL" id="JBHLWA010000016">
    <property type="protein sequence ID" value="MFC0322723.1"/>
    <property type="molecule type" value="Genomic_DNA"/>
</dbReference>
<dbReference type="Proteomes" id="UP001589769">
    <property type="component" value="Unassembled WGS sequence"/>
</dbReference>
<evidence type="ECO:0000313" key="1">
    <source>
        <dbReference type="EMBL" id="MFC0322723.1"/>
    </source>
</evidence>
<name>A0ABV6HXT6_9PAST</name>
<reference evidence="1 2" key="1">
    <citation type="submission" date="2024-09" db="EMBL/GenBank/DDBJ databases">
        <authorList>
            <person name="Sun Q."/>
            <person name="Mori K."/>
        </authorList>
    </citation>
    <scope>NUCLEOTIDE SEQUENCE [LARGE SCALE GENOMIC DNA]</scope>
    <source>
        <strain evidence="1 2">CCM 7538</strain>
    </source>
</reference>